<dbReference type="AlphaFoldDB" id="F0SEF1"/>
<dbReference type="HOGENOM" id="CLU_2827985_0_0_10"/>
<reference evidence="1 2" key="1">
    <citation type="journal article" date="2011" name="Stand. Genomic Sci.">
        <title>Complete genome sequence of the gliding, heparinolytic Pedobacter saltans type strain (113).</title>
        <authorList>
            <person name="Liolios K."/>
            <person name="Sikorski J."/>
            <person name="Lu M."/>
            <person name="Nolan M."/>
            <person name="Lapidus A."/>
            <person name="Lucas S."/>
            <person name="Hammon N."/>
            <person name="Deshpande S."/>
            <person name="Cheng J.F."/>
            <person name="Tapia R."/>
            <person name="Han C."/>
            <person name="Goodwin L."/>
            <person name="Pitluck S."/>
            <person name="Huntemann M."/>
            <person name="Ivanova N."/>
            <person name="Pagani I."/>
            <person name="Mavromatis K."/>
            <person name="Ovchinikova G."/>
            <person name="Pati A."/>
            <person name="Chen A."/>
            <person name="Palaniappan K."/>
            <person name="Land M."/>
            <person name="Hauser L."/>
            <person name="Brambilla E.M."/>
            <person name="Kotsyurbenko O."/>
            <person name="Rohde M."/>
            <person name="Tindall B.J."/>
            <person name="Abt B."/>
            <person name="Goker M."/>
            <person name="Detter J.C."/>
            <person name="Woyke T."/>
            <person name="Bristow J."/>
            <person name="Eisen J.A."/>
            <person name="Markowitz V."/>
            <person name="Hugenholtz P."/>
            <person name="Klenk H.P."/>
            <person name="Kyrpides N.C."/>
        </authorList>
    </citation>
    <scope>NUCLEOTIDE SEQUENCE [LARGE SCALE GENOMIC DNA]</scope>
    <source>
        <strain evidence="2">ATCC 51119 / DSM 12145 / JCM 21818 / LMG 10337 / NBRC 100064 / NCIMB 13643</strain>
    </source>
</reference>
<dbReference type="Proteomes" id="UP000000310">
    <property type="component" value="Chromosome"/>
</dbReference>
<dbReference type="KEGG" id="psn:Pedsa_0230"/>
<organism evidence="1 2">
    <name type="scientific">Pseudopedobacter saltans (strain ATCC 51119 / DSM 12145 / JCM 21818 / CCUG 39354 / LMG 10337 / NBRC 100064 / NCIMB 13643)</name>
    <name type="common">Pedobacter saltans</name>
    <dbReference type="NCBI Taxonomy" id="762903"/>
    <lineage>
        <taxon>Bacteria</taxon>
        <taxon>Pseudomonadati</taxon>
        <taxon>Bacteroidota</taxon>
        <taxon>Sphingobacteriia</taxon>
        <taxon>Sphingobacteriales</taxon>
        <taxon>Sphingobacteriaceae</taxon>
        <taxon>Pseudopedobacter</taxon>
    </lineage>
</organism>
<evidence type="ECO:0000313" key="1">
    <source>
        <dbReference type="EMBL" id="ADY50816.1"/>
    </source>
</evidence>
<dbReference type="OrthoDB" id="799469at2"/>
<sequence length="66" mass="7711">MKTRYMMETSTIDNGSVEKDIKGNFMENITDLEKDFYKKISPNLDELIKSPSEETISRILDYSRSL</sequence>
<evidence type="ECO:0000313" key="2">
    <source>
        <dbReference type="Proteomes" id="UP000000310"/>
    </source>
</evidence>
<proteinExistence type="predicted"/>
<dbReference type="EMBL" id="CP002545">
    <property type="protein sequence ID" value="ADY50816.1"/>
    <property type="molecule type" value="Genomic_DNA"/>
</dbReference>
<reference evidence="2" key="2">
    <citation type="submission" date="2011-02" db="EMBL/GenBank/DDBJ databases">
        <title>The complete genome of Pedobacter saltans DSM 12145.</title>
        <authorList>
            <consortium name="US DOE Joint Genome Institute (JGI-PGF)"/>
            <person name="Lucas S."/>
            <person name="Copeland A."/>
            <person name="Lapidus A."/>
            <person name="Bruce D."/>
            <person name="Goodwin L."/>
            <person name="Pitluck S."/>
            <person name="Kyrpides N."/>
            <person name="Mavromatis K."/>
            <person name="Pagani I."/>
            <person name="Ivanova N."/>
            <person name="Ovchinnikova G."/>
            <person name="Lu M."/>
            <person name="Detter J.C."/>
            <person name="Han C."/>
            <person name="Land M."/>
            <person name="Hauser L."/>
            <person name="Markowitz V."/>
            <person name="Cheng J.-F."/>
            <person name="Hugenholtz P."/>
            <person name="Woyke T."/>
            <person name="Wu D."/>
            <person name="Tindall B."/>
            <person name="Pomrenke H.G."/>
            <person name="Brambilla E."/>
            <person name="Klenk H.-P."/>
            <person name="Eisen J.A."/>
        </authorList>
    </citation>
    <scope>NUCLEOTIDE SEQUENCE [LARGE SCALE GENOMIC DNA]</scope>
    <source>
        <strain evidence="2">ATCC 51119 / DSM 12145 / JCM 21818 / LMG 10337 / NBRC 100064 / NCIMB 13643</strain>
    </source>
</reference>
<name>F0SEF1_PSESL</name>
<accession>F0SEF1</accession>
<keyword evidence="2" id="KW-1185">Reference proteome</keyword>
<dbReference type="RefSeq" id="WP_013631319.1">
    <property type="nucleotide sequence ID" value="NC_015177.1"/>
</dbReference>
<gene>
    <name evidence="1" type="ordered locus">Pedsa_0230</name>
</gene>
<protein>
    <submittedName>
        <fullName evidence="1">Uncharacterized protein</fullName>
    </submittedName>
</protein>